<dbReference type="Pfam" id="PF00899">
    <property type="entry name" value="ThiF"/>
    <property type="match status" value="1"/>
</dbReference>
<protein>
    <submittedName>
        <fullName evidence="2">Thiamine biosynthesis protein ThiF</fullName>
    </submittedName>
</protein>
<dbReference type="AlphaFoldDB" id="A0A4U3MAZ3"/>
<accession>A0A4U3MAZ3</accession>
<dbReference type="Gene3D" id="3.40.50.720">
    <property type="entry name" value="NAD(P)-binding Rossmann-like Domain"/>
    <property type="match status" value="1"/>
</dbReference>
<gene>
    <name evidence="2" type="ORF">FDA94_25660</name>
</gene>
<dbReference type="OrthoDB" id="4426339at2"/>
<dbReference type="SUPFAM" id="SSF69572">
    <property type="entry name" value="Activating enzymes of the ubiquitin-like proteins"/>
    <property type="match status" value="1"/>
</dbReference>
<dbReference type="Proteomes" id="UP000308705">
    <property type="component" value="Unassembled WGS sequence"/>
</dbReference>
<keyword evidence="3" id="KW-1185">Reference proteome</keyword>
<evidence type="ECO:0000259" key="1">
    <source>
        <dbReference type="Pfam" id="PF00899"/>
    </source>
</evidence>
<proteinExistence type="predicted"/>
<reference evidence="2 3" key="1">
    <citation type="submission" date="2019-04" db="EMBL/GenBank/DDBJ databases">
        <title>Herbidospora sp. NEAU-GS14.nov., a novel actinomycete isolated from soil.</title>
        <authorList>
            <person name="Han L."/>
        </authorList>
    </citation>
    <scope>NUCLEOTIDE SEQUENCE [LARGE SCALE GENOMIC DNA]</scope>
    <source>
        <strain evidence="2 3">NEAU-GS14</strain>
    </source>
</reference>
<dbReference type="RefSeq" id="WP_137249627.1">
    <property type="nucleotide sequence ID" value="NZ_SZQA01000027.1"/>
</dbReference>
<organism evidence="2 3">
    <name type="scientific">Herbidospora galbida</name>
    <dbReference type="NCBI Taxonomy" id="2575442"/>
    <lineage>
        <taxon>Bacteria</taxon>
        <taxon>Bacillati</taxon>
        <taxon>Actinomycetota</taxon>
        <taxon>Actinomycetes</taxon>
        <taxon>Streptosporangiales</taxon>
        <taxon>Streptosporangiaceae</taxon>
        <taxon>Herbidospora</taxon>
    </lineage>
</organism>
<dbReference type="InterPro" id="IPR035985">
    <property type="entry name" value="Ubiquitin-activating_enz"/>
</dbReference>
<dbReference type="GO" id="GO:0008641">
    <property type="term" value="F:ubiquitin-like modifier activating enzyme activity"/>
    <property type="evidence" value="ECO:0007669"/>
    <property type="project" value="InterPro"/>
</dbReference>
<comment type="caution">
    <text evidence="2">The sequence shown here is derived from an EMBL/GenBank/DDBJ whole genome shotgun (WGS) entry which is preliminary data.</text>
</comment>
<evidence type="ECO:0000313" key="2">
    <source>
        <dbReference type="EMBL" id="TKK85522.1"/>
    </source>
</evidence>
<dbReference type="InterPro" id="IPR000594">
    <property type="entry name" value="ThiF_NAD_FAD-bd"/>
</dbReference>
<dbReference type="EMBL" id="SZQA01000027">
    <property type="protein sequence ID" value="TKK85522.1"/>
    <property type="molecule type" value="Genomic_DNA"/>
</dbReference>
<feature type="domain" description="THIF-type NAD/FAD binding fold" evidence="1">
    <location>
        <begin position="142"/>
        <end position="332"/>
    </location>
</feature>
<sequence length="370" mass="38604">MSSRPRVKPAVGVATRDEETLQFGLHPARAVLLTGLDERGRRFVGSLDGTRTLAQAITDSRVDETIAVRIIELLAGRGLLDDVSGPAPLTTLSRDERDRFRPDLEALSLPPTVYELPESASGQKSPPPALDGGLQAFAARQRSYVRIYGAGRIGARVAALLAAAGVGRICVVDPEGARAEDVVPGGLGWEHVGKPREEGAVAVAAAVAPSVTAWAGRAAAGLMDGAAAPDLVVLAPVGAPDPLLAHDLTTLGIPHLLATCAEGCGAVGPMVVPGQSPCLGCIELTRRDRDPGWPSVRAAIRGQSGCDTITSGLVAGQAAGQVLAFLDRRGVDAVGTAEILPDLQWRRRVWPRHPRCRCSRNDQAGLTMVA</sequence>
<evidence type="ECO:0000313" key="3">
    <source>
        <dbReference type="Proteomes" id="UP000308705"/>
    </source>
</evidence>
<name>A0A4U3MAZ3_9ACTN</name>